<reference evidence="3" key="2">
    <citation type="submission" date="2020-05" db="UniProtKB">
        <authorList>
            <consortium name="EnsemblMetazoa"/>
        </authorList>
    </citation>
    <scope>IDENTIFICATION</scope>
    <source>
        <strain evidence="3">wikel</strain>
    </source>
</reference>
<gene>
    <name evidence="2" type="ORF">IscW_ISCW006191</name>
</gene>
<proteinExistence type="predicted"/>
<dbReference type="VEuPathDB" id="VectorBase:ISCI006191"/>
<dbReference type="PaxDb" id="6945-B7PKF9"/>
<evidence type="ECO:0000313" key="3">
    <source>
        <dbReference type="EnsemblMetazoa" id="ISCW006191-PA"/>
    </source>
</evidence>
<evidence type="ECO:0000256" key="1">
    <source>
        <dbReference type="SAM" id="Phobius"/>
    </source>
</evidence>
<dbReference type="EnsemblMetazoa" id="ISCW006191-RA">
    <property type="protein sequence ID" value="ISCW006191-PA"/>
    <property type="gene ID" value="ISCW006191"/>
</dbReference>
<evidence type="ECO:0000313" key="4">
    <source>
        <dbReference type="Proteomes" id="UP000001555"/>
    </source>
</evidence>
<organism>
    <name type="scientific">Ixodes scapularis</name>
    <name type="common">Black-legged tick</name>
    <name type="synonym">Deer tick</name>
    <dbReference type="NCBI Taxonomy" id="6945"/>
    <lineage>
        <taxon>Eukaryota</taxon>
        <taxon>Metazoa</taxon>
        <taxon>Ecdysozoa</taxon>
        <taxon>Arthropoda</taxon>
        <taxon>Chelicerata</taxon>
        <taxon>Arachnida</taxon>
        <taxon>Acari</taxon>
        <taxon>Parasitiformes</taxon>
        <taxon>Ixodida</taxon>
        <taxon>Ixodoidea</taxon>
        <taxon>Ixodidae</taxon>
        <taxon>Ixodinae</taxon>
        <taxon>Ixodes</taxon>
    </lineage>
</organism>
<keyword evidence="1" id="KW-0812">Transmembrane</keyword>
<dbReference type="Proteomes" id="UP000001555">
    <property type="component" value="Unassembled WGS sequence"/>
</dbReference>
<dbReference type="InParanoid" id="B7PKF9"/>
<reference evidence="2 4" key="1">
    <citation type="submission" date="2008-03" db="EMBL/GenBank/DDBJ databases">
        <title>Annotation of Ixodes scapularis.</title>
        <authorList>
            <consortium name="Ixodes scapularis Genome Project Consortium"/>
            <person name="Caler E."/>
            <person name="Hannick L.I."/>
            <person name="Bidwell S."/>
            <person name="Joardar V."/>
            <person name="Thiagarajan M."/>
            <person name="Amedeo P."/>
            <person name="Galinsky K.J."/>
            <person name="Schobel S."/>
            <person name="Inman J."/>
            <person name="Hostetler J."/>
            <person name="Miller J."/>
            <person name="Hammond M."/>
            <person name="Megy K."/>
            <person name="Lawson D."/>
            <person name="Kodira C."/>
            <person name="Sutton G."/>
            <person name="Meyer J."/>
            <person name="Hill C.A."/>
            <person name="Birren B."/>
            <person name="Nene V."/>
            <person name="Collins F."/>
            <person name="Alarcon-Chaidez F."/>
            <person name="Wikel S."/>
            <person name="Strausberg R."/>
        </authorList>
    </citation>
    <scope>NUCLEOTIDE SEQUENCE [LARGE SCALE GENOMIC DNA]</scope>
    <source>
        <strain evidence="4">Wikel</strain>
        <strain evidence="2">Wikel colony</strain>
    </source>
</reference>
<name>B7PKF9_IXOSC</name>
<dbReference type="EMBL" id="ABJB010533410">
    <property type="status" value="NOT_ANNOTATED_CDS"/>
    <property type="molecule type" value="Genomic_DNA"/>
</dbReference>
<keyword evidence="1" id="KW-0472">Membrane</keyword>
<feature type="transmembrane region" description="Helical" evidence="1">
    <location>
        <begin position="76"/>
        <end position="96"/>
    </location>
</feature>
<sequence>MLGPARVSELREVVLVHRLDACVSTKCLCGKNCRSLVAAFAMAAQVVYPSKATFGCCPGGLDIAAGIQSWVTSAKFMYYCRCSVLAFWLVFFFSVIPRGRIFVAESHKL</sequence>
<dbReference type="AlphaFoldDB" id="B7PKF9"/>
<keyword evidence="4" id="KW-1185">Reference proteome</keyword>
<evidence type="ECO:0000313" key="2">
    <source>
        <dbReference type="EMBL" id="EEC07081.1"/>
    </source>
</evidence>
<dbReference type="VEuPathDB" id="VectorBase:ISCW006191"/>
<dbReference type="EMBL" id="DS733176">
    <property type="protein sequence ID" value="EEC07081.1"/>
    <property type="molecule type" value="Genomic_DNA"/>
</dbReference>
<keyword evidence="1" id="KW-1133">Transmembrane helix</keyword>
<protein>
    <submittedName>
        <fullName evidence="2 3">Uncharacterized protein</fullName>
    </submittedName>
</protein>
<dbReference type="HOGENOM" id="CLU_2186816_0_0_1"/>
<accession>B7PKF9</accession>